<dbReference type="InterPro" id="IPR051257">
    <property type="entry name" value="Diverse_CBS-Domain"/>
</dbReference>
<proteinExistence type="predicted"/>
<feature type="domain" description="CBS" evidence="4">
    <location>
        <begin position="237"/>
        <end position="297"/>
    </location>
</feature>
<evidence type="ECO:0000256" key="1">
    <source>
        <dbReference type="ARBA" id="ARBA00023122"/>
    </source>
</evidence>
<dbReference type="InterPro" id="IPR014710">
    <property type="entry name" value="RmlC-like_jellyroll"/>
</dbReference>
<dbReference type="PROSITE" id="PS51371">
    <property type="entry name" value="CBS"/>
    <property type="match status" value="2"/>
</dbReference>
<feature type="domain" description="Cyclic nucleotide-binding" evidence="3">
    <location>
        <begin position="56"/>
        <end position="138"/>
    </location>
</feature>
<dbReference type="SMART" id="SM00116">
    <property type="entry name" value="CBS"/>
    <property type="match status" value="2"/>
</dbReference>
<dbReference type="AlphaFoldDB" id="A0A3L9ZY43"/>
<accession>A0A3L9ZY43</accession>
<keyword evidence="6" id="KW-1185">Reference proteome</keyword>
<dbReference type="InterPro" id="IPR046342">
    <property type="entry name" value="CBS_dom_sf"/>
</dbReference>
<dbReference type="Gene3D" id="2.60.120.10">
    <property type="entry name" value="Jelly Rolls"/>
    <property type="match status" value="1"/>
</dbReference>
<sequence length="639" mass="72167">MKNPIAERIADFLRNHPPFMSLGLEELIIISNHSQVVYLEKNQVLFKFDDQPHSYFYVVRDGAVGLSITADEKELLIDECDEGDIIGIRPFFAKDNYLMNAVAREESLLYAIPIAFFEKYVFANVAVSKFLLESFASNTRNPYNDEDKGKLATENIRYHNDENVFQYFKPIKHTENPITATKNATVKEIAEVMVKYKIGSIIIEKNQLPIGIITDKDLRYKIATGIFSIDDTADCIMSKPVITVGANNSVAEVQLQMMQLGIGHLCVTSDGTPQSKIIGIISEHDVFTSQANNPGVLLKQTKRAKNAEELKSIRKNLTHLIQNALNENIPIAHISKIVAEINTVITKRAIDLAITKMDQKPPADFAWINIGSQGRKEQLLMTDQDNALLFADVSPDNYDGVKNYFLQLAFYVTEMLSTVGYELCPAEMMASNTLWCKSVTEWKRQYDSWINNPGIEGILMCSIFFDYDFVYGTKELVDDITITILKNIENNQVFFAYLGADALKNLPPLGFFKNFIIEKDGEHKDNFDVKGRGLMPLIDAARLLCLSNKITGANNTILRYKELSALEPQNAAIYDACAEAFSILQKFRTKEGFASNSGGRYLDLSKLSKLDKLKLKNAFNPINDVQEIIRTRFQLTYFT</sequence>
<dbReference type="RefSeq" id="WP_121924985.1">
    <property type="nucleotide sequence ID" value="NZ_CBCSGA010000001.1"/>
</dbReference>
<dbReference type="Pfam" id="PF00571">
    <property type="entry name" value="CBS"/>
    <property type="match status" value="2"/>
</dbReference>
<dbReference type="InterPro" id="IPR000595">
    <property type="entry name" value="cNMP-bd_dom"/>
</dbReference>
<dbReference type="CDD" id="cd05401">
    <property type="entry name" value="NT_GlnE_GlnD_like"/>
    <property type="match status" value="1"/>
</dbReference>
<dbReference type="InterPro" id="IPR005105">
    <property type="entry name" value="GlnD_Uridyltrans_N"/>
</dbReference>
<evidence type="ECO:0000256" key="2">
    <source>
        <dbReference type="PROSITE-ProRule" id="PRU00703"/>
    </source>
</evidence>
<evidence type="ECO:0000313" key="6">
    <source>
        <dbReference type="Proteomes" id="UP000280368"/>
    </source>
</evidence>
<evidence type="ECO:0000259" key="3">
    <source>
        <dbReference type="PROSITE" id="PS50042"/>
    </source>
</evidence>
<evidence type="ECO:0000259" key="4">
    <source>
        <dbReference type="PROSITE" id="PS51371"/>
    </source>
</evidence>
<dbReference type="InterPro" id="IPR018490">
    <property type="entry name" value="cNMP-bd_dom_sf"/>
</dbReference>
<dbReference type="PANTHER" id="PTHR43080:SF2">
    <property type="entry name" value="CBS DOMAIN-CONTAINING PROTEIN"/>
    <property type="match status" value="1"/>
</dbReference>
<keyword evidence="1 2" id="KW-0129">CBS domain</keyword>
<protein>
    <submittedName>
        <fullName evidence="5">CBS domain-containing protein</fullName>
    </submittedName>
</protein>
<dbReference type="InterPro" id="IPR000644">
    <property type="entry name" value="CBS_dom"/>
</dbReference>
<reference evidence="5 6" key="1">
    <citation type="submission" date="2018-10" db="EMBL/GenBank/DDBJ databases">
        <title>Genomic Encyclopedia of Archaeal and Bacterial Type Strains, Phase II (KMG-II): from individual species to whole genera.</title>
        <authorList>
            <person name="Goeker M."/>
        </authorList>
    </citation>
    <scope>NUCLEOTIDE SEQUENCE [LARGE SCALE GENOMIC DNA]</scope>
    <source>
        <strain evidence="5 6">DSM 19727</strain>
    </source>
</reference>
<dbReference type="Pfam" id="PF10335">
    <property type="entry name" value="DUF294_C"/>
    <property type="match status" value="1"/>
</dbReference>
<evidence type="ECO:0000313" key="5">
    <source>
        <dbReference type="EMBL" id="RMA77297.1"/>
    </source>
</evidence>
<dbReference type="SUPFAM" id="SSF51206">
    <property type="entry name" value="cAMP-binding domain-like"/>
    <property type="match status" value="1"/>
</dbReference>
<name>A0A3L9ZY43_9FLAO</name>
<dbReference type="SMART" id="SM00100">
    <property type="entry name" value="cNMP"/>
    <property type="match status" value="1"/>
</dbReference>
<comment type="caution">
    <text evidence="5">The sequence shown here is derived from an EMBL/GenBank/DDBJ whole genome shotgun (WGS) entry which is preliminary data.</text>
</comment>
<dbReference type="InterPro" id="IPR018821">
    <property type="entry name" value="DUF294_put_nucleoTrafse_sb-bd"/>
</dbReference>
<dbReference type="OrthoDB" id="9810963at2"/>
<dbReference type="PROSITE" id="PS50042">
    <property type="entry name" value="CNMP_BINDING_3"/>
    <property type="match status" value="1"/>
</dbReference>
<dbReference type="PANTHER" id="PTHR43080">
    <property type="entry name" value="CBS DOMAIN-CONTAINING PROTEIN CBSX3, MITOCHONDRIAL"/>
    <property type="match status" value="1"/>
</dbReference>
<dbReference type="Proteomes" id="UP000280368">
    <property type="component" value="Unassembled WGS sequence"/>
</dbReference>
<dbReference type="Pfam" id="PF03445">
    <property type="entry name" value="DUF294"/>
    <property type="match status" value="1"/>
</dbReference>
<dbReference type="CDD" id="cd00038">
    <property type="entry name" value="CAP_ED"/>
    <property type="match status" value="1"/>
</dbReference>
<organism evidence="5 6">
    <name type="scientific">Flavobacterium weaverense</name>
    <dbReference type="NCBI Taxonomy" id="271156"/>
    <lineage>
        <taxon>Bacteria</taxon>
        <taxon>Pseudomonadati</taxon>
        <taxon>Bacteroidota</taxon>
        <taxon>Flavobacteriia</taxon>
        <taxon>Flavobacteriales</taxon>
        <taxon>Flavobacteriaceae</taxon>
        <taxon>Flavobacterium</taxon>
    </lineage>
</organism>
<dbReference type="SUPFAM" id="SSF54631">
    <property type="entry name" value="CBS-domain pair"/>
    <property type="match status" value="1"/>
</dbReference>
<dbReference type="Gene3D" id="3.10.580.10">
    <property type="entry name" value="CBS-domain"/>
    <property type="match status" value="1"/>
</dbReference>
<gene>
    <name evidence="5" type="ORF">BC961_1297</name>
</gene>
<dbReference type="Pfam" id="PF00027">
    <property type="entry name" value="cNMP_binding"/>
    <property type="match status" value="1"/>
</dbReference>
<feature type="domain" description="CBS" evidence="4">
    <location>
        <begin position="173"/>
        <end position="229"/>
    </location>
</feature>
<dbReference type="GO" id="GO:0008773">
    <property type="term" value="F:[protein-PII] uridylyltransferase activity"/>
    <property type="evidence" value="ECO:0007669"/>
    <property type="project" value="InterPro"/>
</dbReference>
<dbReference type="EMBL" id="REFH01000008">
    <property type="protein sequence ID" value="RMA77297.1"/>
    <property type="molecule type" value="Genomic_DNA"/>
</dbReference>